<dbReference type="PANTHER" id="PTHR31286">
    <property type="entry name" value="GLYCINE-RICH CELL WALL STRUCTURAL PROTEIN 1.8-LIKE"/>
    <property type="match status" value="1"/>
</dbReference>
<proteinExistence type="predicted"/>
<keyword evidence="4" id="KW-1185">Reference proteome</keyword>
<dbReference type="EMBL" id="JBBPBM010000032">
    <property type="protein sequence ID" value="KAK8534124.1"/>
    <property type="molecule type" value="Genomic_DNA"/>
</dbReference>
<accession>A0ABR2DCU0</accession>
<dbReference type="Proteomes" id="UP001472677">
    <property type="component" value="Unassembled WGS sequence"/>
</dbReference>
<comment type="caution">
    <text evidence="3">The sequence shown here is derived from an EMBL/GenBank/DDBJ whole genome shotgun (WGS) entry which is preliminary data.</text>
</comment>
<dbReference type="InterPro" id="IPR025558">
    <property type="entry name" value="DUF4283"/>
</dbReference>
<dbReference type="Pfam" id="PF14111">
    <property type="entry name" value="DUF4283"/>
    <property type="match status" value="1"/>
</dbReference>
<evidence type="ECO:0000313" key="4">
    <source>
        <dbReference type="Proteomes" id="UP001472677"/>
    </source>
</evidence>
<protein>
    <recommendedName>
        <fullName evidence="2">DUF4283 domain-containing protein</fullName>
    </recommendedName>
</protein>
<feature type="compositionally biased region" description="Gly residues" evidence="1">
    <location>
        <begin position="27"/>
        <end position="41"/>
    </location>
</feature>
<feature type="region of interest" description="Disordered" evidence="1">
    <location>
        <begin position="1"/>
        <end position="43"/>
    </location>
</feature>
<gene>
    <name evidence="3" type="ORF">V6N12_047521</name>
</gene>
<dbReference type="InterPro" id="IPR040256">
    <property type="entry name" value="At4g02000-like"/>
</dbReference>
<feature type="domain" description="DUF4283" evidence="2">
    <location>
        <begin position="105"/>
        <end position="185"/>
    </location>
</feature>
<name>A0ABR2DCU0_9ROSI</name>
<dbReference type="PANTHER" id="PTHR31286:SF173">
    <property type="entry name" value="DUF4283 DOMAIN-CONTAINING PROTEIN"/>
    <property type="match status" value="1"/>
</dbReference>
<sequence length="278" mass="31107">MIGTFDPGADIPRNSRKHRRLDDIPPDGGGEARPIDSGGGEARLFGSGPSYKDSLMKDNTLNLPASEGILEDDDIEIQDSDVTRSLIDGIISIEFSKRFQSLAEKSLDQTLVVKLLGWKIGYTTLRTKISELWKPQHAFRLMDIEHDYFLVTFKLRADYLKALADGPWTIFGHYLTVHPWTSSFSTVTPYPTQVMVWIRLPGLHVSLYKKSLIEEIGESIGPVAKLDYQTELGRRGRFAQMAISVDLSKPLISKIIVNGKIQLIETKIPIQMIPLALG</sequence>
<organism evidence="3 4">
    <name type="scientific">Hibiscus sabdariffa</name>
    <name type="common">roselle</name>
    <dbReference type="NCBI Taxonomy" id="183260"/>
    <lineage>
        <taxon>Eukaryota</taxon>
        <taxon>Viridiplantae</taxon>
        <taxon>Streptophyta</taxon>
        <taxon>Embryophyta</taxon>
        <taxon>Tracheophyta</taxon>
        <taxon>Spermatophyta</taxon>
        <taxon>Magnoliopsida</taxon>
        <taxon>eudicotyledons</taxon>
        <taxon>Gunneridae</taxon>
        <taxon>Pentapetalae</taxon>
        <taxon>rosids</taxon>
        <taxon>malvids</taxon>
        <taxon>Malvales</taxon>
        <taxon>Malvaceae</taxon>
        <taxon>Malvoideae</taxon>
        <taxon>Hibiscus</taxon>
    </lineage>
</organism>
<reference evidence="3 4" key="1">
    <citation type="journal article" date="2024" name="G3 (Bethesda)">
        <title>Genome assembly of Hibiscus sabdariffa L. provides insights into metabolisms of medicinal natural products.</title>
        <authorList>
            <person name="Kim T."/>
        </authorList>
    </citation>
    <scope>NUCLEOTIDE SEQUENCE [LARGE SCALE GENOMIC DNA]</scope>
    <source>
        <strain evidence="3">TK-2024</strain>
        <tissue evidence="3">Old leaves</tissue>
    </source>
</reference>
<evidence type="ECO:0000313" key="3">
    <source>
        <dbReference type="EMBL" id="KAK8534124.1"/>
    </source>
</evidence>
<evidence type="ECO:0000259" key="2">
    <source>
        <dbReference type="Pfam" id="PF14111"/>
    </source>
</evidence>
<evidence type="ECO:0000256" key="1">
    <source>
        <dbReference type="SAM" id="MobiDB-lite"/>
    </source>
</evidence>